<protein>
    <submittedName>
        <fullName evidence="2">Recep_L_domain domain-containing protein</fullName>
    </submittedName>
</protein>
<keyword evidence="1" id="KW-1185">Reference proteome</keyword>
<name>A0A0N5AB92_9BILA</name>
<reference evidence="2" key="1">
    <citation type="submission" date="2017-02" db="UniProtKB">
        <authorList>
            <consortium name="WormBaseParasite"/>
        </authorList>
    </citation>
    <scope>IDENTIFICATION</scope>
</reference>
<accession>A0A0N5AB92</accession>
<dbReference type="WBParaSite" id="SMUV_0000141801-mRNA-1">
    <property type="protein sequence ID" value="SMUV_0000141801-mRNA-1"/>
    <property type="gene ID" value="SMUV_0000141801"/>
</dbReference>
<organism evidence="1 2">
    <name type="scientific">Syphacia muris</name>
    <dbReference type="NCBI Taxonomy" id="451379"/>
    <lineage>
        <taxon>Eukaryota</taxon>
        <taxon>Metazoa</taxon>
        <taxon>Ecdysozoa</taxon>
        <taxon>Nematoda</taxon>
        <taxon>Chromadorea</taxon>
        <taxon>Rhabditida</taxon>
        <taxon>Spirurina</taxon>
        <taxon>Oxyuridomorpha</taxon>
        <taxon>Oxyuroidea</taxon>
        <taxon>Oxyuridae</taxon>
        <taxon>Syphacia</taxon>
    </lineage>
</organism>
<proteinExistence type="predicted"/>
<sequence>MIARIKVLFYAQNELLTFKTGIRIREDLTEVTIFLTLLDGWVSLSMNDIVNLLEAESKLSVYIVNGINVLHIVGLADFSR</sequence>
<dbReference type="Proteomes" id="UP000046393">
    <property type="component" value="Unplaced"/>
</dbReference>
<dbReference type="AlphaFoldDB" id="A0A0N5AB92"/>
<evidence type="ECO:0000313" key="1">
    <source>
        <dbReference type="Proteomes" id="UP000046393"/>
    </source>
</evidence>
<evidence type="ECO:0000313" key="2">
    <source>
        <dbReference type="WBParaSite" id="SMUV_0000141801-mRNA-1"/>
    </source>
</evidence>